<dbReference type="AlphaFoldDB" id="A0A0V0SM30"/>
<sequence>MARSARSYSRSRSRSGTRRSMSSRRGSHTPPRRRPISRIQTPKRSTHQIVVPSSRLKLQKRQSAVPLNGVVAVTFEIKEYYKEEEPWQESKP</sequence>
<evidence type="ECO:0000256" key="1">
    <source>
        <dbReference type="SAM" id="MobiDB-lite"/>
    </source>
</evidence>
<reference evidence="2 3" key="1">
    <citation type="submission" date="2015-01" db="EMBL/GenBank/DDBJ databases">
        <title>Evolution of Trichinella species and genotypes.</title>
        <authorList>
            <person name="Korhonen P.K."/>
            <person name="Edoardo P."/>
            <person name="Giuseppe L.R."/>
            <person name="Gasser R.B."/>
        </authorList>
    </citation>
    <scope>NUCLEOTIDE SEQUENCE [LARGE SCALE GENOMIC DNA]</scope>
    <source>
        <strain evidence="2">ISS37</strain>
    </source>
</reference>
<dbReference type="EMBL" id="JYDL01000002">
    <property type="protein sequence ID" value="KRX27627.1"/>
    <property type="molecule type" value="Genomic_DNA"/>
</dbReference>
<feature type="region of interest" description="Disordered" evidence="1">
    <location>
        <begin position="1"/>
        <end position="54"/>
    </location>
</feature>
<evidence type="ECO:0000313" key="2">
    <source>
        <dbReference type="EMBL" id="KRX27627.1"/>
    </source>
</evidence>
<comment type="caution">
    <text evidence="2">The sequence shown here is derived from an EMBL/GenBank/DDBJ whole genome shotgun (WGS) entry which is preliminary data.</text>
</comment>
<evidence type="ECO:0000313" key="3">
    <source>
        <dbReference type="Proteomes" id="UP000054630"/>
    </source>
</evidence>
<gene>
    <name evidence="2" type="ORF">T07_1070</name>
</gene>
<dbReference type="Proteomes" id="UP000054630">
    <property type="component" value="Unassembled WGS sequence"/>
</dbReference>
<accession>A0A0V0SM30</accession>
<organism evidence="2 3">
    <name type="scientific">Trichinella nelsoni</name>
    <dbReference type="NCBI Taxonomy" id="6336"/>
    <lineage>
        <taxon>Eukaryota</taxon>
        <taxon>Metazoa</taxon>
        <taxon>Ecdysozoa</taxon>
        <taxon>Nematoda</taxon>
        <taxon>Enoplea</taxon>
        <taxon>Dorylaimia</taxon>
        <taxon>Trichinellida</taxon>
        <taxon>Trichinellidae</taxon>
        <taxon>Trichinella</taxon>
    </lineage>
</organism>
<name>A0A0V0SM30_9BILA</name>
<protein>
    <submittedName>
        <fullName evidence="2">Uncharacterized protein</fullName>
    </submittedName>
</protein>
<dbReference type="OrthoDB" id="10463707at2759"/>
<keyword evidence="3" id="KW-1185">Reference proteome</keyword>
<feature type="compositionally biased region" description="Basic residues" evidence="1">
    <location>
        <begin position="9"/>
        <end position="36"/>
    </location>
</feature>
<proteinExistence type="predicted"/>